<keyword evidence="5 8" id="KW-1133">Transmembrane helix</keyword>
<evidence type="ECO:0000256" key="6">
    <source>
        <dbReference type="ARBA" id="ARBA00023136"/>
    </source>
</evidence>
<dbReference type="PANTHER" id="PTHR30558">
    <property type="entry name" value="EXBD MEMBRANE COMPONENT OF PMF-DRIVEN MACROMOLECULE IMPORT SYSTEM"/>
    <property type="match status" value="1"/>
</dbReference>
<dbReference type="Pfam" id="PF02472">
    <property type="entry name" value="ExbD"/>
    <property type="match status" value="1"/>
</dbReference>
<evidence type="ECO:0000256" key="4">
    <source>
        <dbReference type="ARBA" id="ARBA00022692"/>
    </source>
</evidence>
<organism evidence="9 10">
    <name type="scientific">Zooshikella harenae</name>
    <dbReference type="NCBI Taxonomy" id="2827238"/>
    <lineage>
        <taxon>Bacteria</taxon>
        <taxon>Pseudomonadati</taxon>
        <taxon>Pseudomonadota</taxon>
        <taxon>Gammaproteobacteria</taxon>
        <taxon>Oceanospirillales</taxon>
        <taxon>Zooshikellaceae</taxon>
        <taxon>Zooshikella</taxon>
    </lineage>
</organism>
<accession>A0ABS5ZE55</accession>
<evidence type="ECO:0000256" key="3">
    <source>
        <dbReference type="ARBA" id="ARBA00022475"/>
    </source>
</evidence>
<evidence type="ECO:0000256" key="1">
    <source>
        <dbReference type="ARBA" id="ARBA00004162"/>
    </source>
</evidence>
<dbReference type="EMBL" id="JAGSOY010000021">
    <property type="protein sequence ID" value="MBU2711555.1"/>
    <property type="molecule type" value="Genomic_DNA"/>
</dbReference>
<evidence type="ECO:0000256" key="8">
    <source>
        <dbReference type="SAM" id="Phobius"/>
    </source>
</evidence>
<evidence type="ECO:0000256" key="5">
    <source>
        <dbReference type="ARBA" id="ARBA00022989"/>
    </source>
</evidence>
<keyword evidence="10" id="KW-1185">Reference proteome</keyword>
<dbReference type="InterPro" id="IPR003400">
    <property type="entry name" value="ExbD"/>
</dbReference>
<dbReference type="Gene3D" id="3.30.420.270">
    <property type="match status" value="1"/>
</dbReference>
<evidence type="ECO:0000256" key="7">
    <source>
        <dbReference type="RuleBase" id="RU003879"/>
    </source>
</evidence>
<gene>
    <name evidence="9" type="ORF">KCG35_10830</name>
</gene>
<comment type="similarity">
    <text evidence="2 7">Belongs to the ExbD/TolR family.</text>
</comment>
<comment type="caution">
    <text evidence="9">The sequence shown here is derived from an EMBL/GenBank/DDBJ whole genome shotgun (WGS) entry which is preliminary data.</text>
</comment>
<keyword evidence="7" id="KW-0813">Transport</keyword>
<keyword evidence="7" id="KW-0653">Protein transport</keyword>
<proteinExistence type="inferred from homology"/>
<protein>
    <submittedName>
        <fullName evidence="9">Biopolymer transporter ExbD</fullName>
    </submittedName>
</protein>
<evidence type="ECO:0000313" key="9">
    <source>
        <dbReference type="EMBL" id="MBU2711555.1"/>
    </source>
</evidence>
<dbReference type="RefSeq" id="WP_215819709.1">
    <property type="nucleotide sequence ID" value="NZ_JAGSOY010000021.1"/>
</dbReference>
<dbReference type="Proteomes" id="UP000690515">
    <property type="component" value="Unassembled WGS sequence"/>
</dbReference>
<comment type="subcellular location">
    <subcellularLocation>
        <location evidence="1">Cell membrane</location>
        <topology evidence="1">Single-pass membrane protein</topology>
    </subcellularLocation>
    <subcellularLocation>
        <location evidence="7">Cell membrane</location>
        <topology evidence="7">Single-pass type II membrane protein</topology>
    </subcellularLocation>
</comment>
<reference evidence="9 10" key="1">
    <citation type="submission" date="2021-04" db="EMBL/GenBank/DDBJ databases">
        <authorList>
            <person name="Pira H."/>
            <person name="Risdian C."/>
            <person name="Wink J."/>
        </authorList>
    </citation>
    <scope>NUCLEOTIDE SEQUENCE [LARGE SCALE GENOMIC DNA]</scope>
    <source>
        <strain evidence="9 10">WH53</strain>
    </source>
</reference>
<name>A0ABS5ZE55_9GAMM</name>
<sequence length="142" mass="15563">MKFQRQSREDVTVNLTPLIDVVFLLLIFFMVTTTFTKESHLEIDLPEASGNQVAEQPKQIEILISKQGNYAVNSQALVNNSIATIKNALQKVSNGDTSLPLVITADANTPYQAVVTAMDAAGQMGFVHLRVTTKQKVEESSP</sequence>
<keyword evidence="4 7" id="KW-0812">Transmembrane</keyword>
<feature type="transmembrane region" description="Helical" evidence="8">
    <location>
        <begin position="12"/>
        <end position="31"/>
    </location>
</feature>
<keyword evidence="3" id="KW-1003">Cell membrane</keyword>
<keyword evidence="6 8" id="KW-0472">Membrane</keyword>
<dbReference type="PANTHER" id="PTHR30558:SF3">
    <property type="entry name" value="BIOPOLYMER TRANSPORT PROTEIN EXBD-RELATED"/>
    <property type="match status" value="1"/>
</dbReference>
<evidence type="ECO:0000313" key="10">
    <source>
        <dbReference type="Proteomes" id="UP000690515"/>
    </source>
</evidence>
<evidence type="ECO:0000256" key="2">
    <source>
        <dbReference type="ARBA" id="ARBA00005811"/>
    </source>
</evidence>